<keyword evidence="3" id="KW-1185">Reference proteome</keyword>
<feature type="region of interest" description="Disordered" evidence="1">
    <location>
        <begin position="1"/>
        <end position="38"/>
    </location>
</feature>
<evidence type="ECO:0000313" key="3">
    <source>
        <dbReference type="Proteomes" id="UP000664203"/>
    </source>
</evidence>
<evidence type="ECO:0000256" key="1">
    <source>
        <dbReference type="SAM" id="MobiDB-lite"/>
    </source>
</evidence>
<dbReference type="Proteomes" id="UP000664203">
    <property type="component" value="Unassembled WGS sequence"/>
</dbReference>
<reference evidence="2" key="1">
    <citation type="submission" date="2021-03" db="EMBL/GenBank/DDBJ databases">
        <authorList>
            <person name="Tagirdzhanova G."/>
        </authorList>
    </citation>
    <scope>NUCLEOTIDE SEQUENCE</scope>
</reference>
<organism evidence="2 3">
    <name type="scientific">Alectoria fallacina</name>
    <dbReference type="NCBI Taxonomy" id="1903189"/>
    <lineage>
        <taxon>Eukaryota</taxon>
        <taxon>Fungi</taxon>
        <taxon>Dikarya</taxon>
        <taxon>Ascomycota</taxon>
        <taxon>Pezizomycotina</taxon>
        <taxon>Lecanoromycetes</taxon>
        <taxon>OSLEUM clade</taxon>
        <taxon>Lecanoromycetidae</taxon>
        <taxon>Lecanorales</taxon>
        <taxon>Lecanorineae</taxon>
        <taxon>Parmeliaceae</taxon>
        <taxon>Alectoria</taxon>
    </lineage>
</organism>
<dbReference type="OrthoDB" id="5398296at2759"/>
<accession>A0A8H3FH32</accession>
<name>A0A8H3FH32_9LECA</name>
<sequence>MESKQQEEDTMAAKDTMTTEVTKAEDTSKANTGPPTLEEMLKDPLVLRRYVTILADETPQAPPDLYGDAFRNWQYHHLLTATLSHLLAVFKHRNDPKQHAFWYYDANLKVNNTDYKDSPFMPFASVDALFKQ</sequence>
<proteinExistence type="predicted"/>
<dbReference type="EMBL" id="CAJPDR010000198">
    <property type="protein sequence ID" value="CAF9925077.1"/>
    <property type="molecule type" value="Genomic_DNA"/>
</dbReference>
<comment type="caution">
    <text evidence="2">The sequence shown here is derived from an EMBL/GenBank/DDBJ whole genome shotgun (WGS) entry which is preliminary data.</text>
</comment>
<protein>
    <submittedName>
        <fullName evidence="2">Uncharacterized protein</fullName>
    </submittedName>
</protein>
<gene>
    <name evidence="2" type="ORF">ALECFALPRED_002897</name>
</gene>
<dbReference type="AlphaFoldDB" id="A0A8H3FH32"/>
<evidence type="ECO:0000313" key="2">
    <source>
        <dbReference type="EMBL" id="CAF9925077.1"/>
    </source>
</evidence>